<evidence type="ECO:0000259" key="7">
    <source>
        <dbReference type="PROSITE" id="PS00623"/>
    </source>
</evidence>
<organism evidence="9 10">
    <name type="scientific">Pseudonocardia kunmingensis</name>
    <dbReference type="NCBI Taxonomy" id="630975"/>
    <lineage>
        <taxon>Bacteria</taxon>
        <taxon>Bacillati</taxon>
        <taxon>Actinomycetota</taxon>
        <taxon>Actinomycetes</taxon>
        <taxon>Pseudonocardiales</taxon>
        <taxon>Pseudonocardiaceae</taxon>
        <taxon>Pseudonocardia</taxon>
    </lineage>
</organism>
<dbReference type="GO" id="GO:0016614">
    <property type="term" value="F:oxidoreductase activity, acting on CH-OH group of donors"/>
    <property type="evidence" value="ECO:0007669"/>
    <property type="project" value="InterPro"/>
</dbReference>
<dbReference type="EMBL" id="VFPA01000002">
    <property type="protein sequence ID" value="TQM11446.1"/>
    <property type="molecule type" value="Genomic_DNA"/>
</dbReference>
<comment type="cofactor">
    <cofactor evidence="1 5">
        <name>FAD</name>
        <dbReference type="ChEBI" id="CHEBI:57692"/>
    </cofactor>
</comment>
<dbReference type="Gene3D" id="3.30.560.10">
    <property type="entry name" value="Glucose Oxidase, domain 3"/>
    <property type="match status" value="1"/>
</dbReference>
<evidence type="ECO:0000256" key="2">
    <source>
        <dbReference type="ARBA" id="ARBA00010790"/>
    </source>
</evidence>
<dbReference type="InterPro" id="IPR007867">
    <property type="entry name" value="GMC_OxRtase_C"/>
</dbReference>
<evidence type="ECO:0000259" key="8">
    <source>
        <dbReference type="PROSITE" id="PS00624"/>
    </source>
</evidence>
<dbReference type="SUPFAM" id="SSF51905">
    <property type="entry name" value="FAD/NAD(P)-binding domain"/>
    <property type="match status" value="1"/>
</dbReference>
<feature type="domain" description="Glucose-methanol-choline oxidoreductase N-terminal" evidence="8">
    <location>
        <begin position="254"/>
        <end position="268"/>
    </location>
</feature>
<comment type="similarity">
    <text evidence="2 6">Belongs to the GMC oxidoreductase family.</text>
</comment>
<dbReference type="Gene3D" id="3.50.50.60">
    <property type="entry name" value="FAD/NAD(P)-binding domain"/>
    <property type="match status" value="1"/>
</dbReference>
<keyword evidence="4 5" id="KW-0274">FAD</keyword>
<name>A0A543DQ42_9PSEU</name>
<dbReference type="Pfam" id="PF05199">
    <property type="entry name" value="GMC_oxred_C"/>
    <property type="match status" value="1"/>
</dbReference>
<evidence type="ECO:0000313" key="10">
    <source>
        <dbReference type="Proteomes" id="UP000315677"/>
    </source>
</evidence>
<dbReference type="InterPro" id="IPR000172">
    <property type="entry name" value="GMC_OxRdtase_N"/>
</dbReference>
<dbReference type="InterPro" id="IPR036188">
    <property type="entry name" value="FAD/NAD-bd_sf"/>
</dbReference>
<dbReference type="Proteomes" id="UP000315677">
    <property type="component" value="Unassembled WGS sequence"/>
</dbReference>
<dbReference type="InterPro" id="IPR012132">
    <property type="entry name" value="GMC_OxRdtase"/>
</dbReference>
<dbReference type="PANTHER" id="PTHR11552">
    <property type="entry name" value="GLUCOSE-METHANOL-CHOLINE GMC OXIDOREDUCTASE"/>
    <property type="match status" value="1"/>
</dbReference>
<dbReference type="PROSITE" id="PS00623">
    <property type="entry name" value="GMC_OXRED_1"/>
    <property type="match status" value="1"/>
</dbReference>
<dbReference type="SUPFAM" id="SSF54373">
    <property type="entry name" value="FAD-linked reductases, C-terminal domain"/>
    <property type="match status" value="1"/>
</dbReference>
<evidence type="ECO:0000256" key="5">
    <source>
        <dbReference type="PIRSR" id="PIRSR000137-2"/>
    </source>
</evidence>
<evidence type="ECO:0000256" key="3">
    <source>
        <dbReference type="ARBA" id="ARBA00022630"/>
    </source>
</evidence>
<sequence>MPESADFVIVGGGTAGCVLASRLTERPDVTVALLEAGPWDARPEIAQPPAFPALFGSEVDWNLSTTAERALGGRTVFHPRGRVVGGSSSINAMIAMRGAPGDYDRWVAEGAVGWGFADVLPAFRRLERHRLGDTSLHGGSGPVPVTAPDSPHPWAEAFVESALTLGHEHNTDFNGQRQLGIGFNDATKADGRRASAATSYLHPALERPGLAVYTSSTATRVVVGGGRAVAVEYVDADGHPARIRADREVILCGGAFHSPQLLMLSGIGPADHLRDVEIAVVVDLPGVGRNLQDHPRIDLGYRVPEAIPVGATSNYFEAGGYLHTGVDEWCTDPDVQLNLAPLTQLNPAFAADPIGFMVLVDMNRPTSRGDLRLASADPTRSPAFTFEYLTRSHDVRTLVEGLRAAAVIGDAMAREIGAERFAPIPSMSTDAELTEYVLAMADCEYHPVGTCRMGHGADAVVNPDLEVKGVEGLRVVDASVMPSLPSGNTYLPVLMIAERAADIIMSEE</sequence>
<keyword evidence="3 6" id="KW-0285">Flavoprotein</keyword>
<evidence type="ECO:0000256" key="4">
    <source>
        <dbReference type="ARBA" id="ARBA00022827"/>
    </source>
</evidence>
<dbReference type="PIRSF" id="PIRSF000137">
    <property type="entry name" value="Alcohol_oxidase"/>
    <property type="match status" value="1"/>
</dbReference>
<proteinExistence type="inferred from homology"/>
<dbReference type="PANTHER" id="PTHR11552:SF147">
    <property type="entry name" value="CHOLINE DEHYDROGENASE, MITOCHONDRIAL"/>
    <property type="match status" value="1"/>
</dbReference>
<feature type="domain" description="Glucose-methanol-choline oxidoreductase N-terminal" evidence="7">
    <location>
        <begin position="81"/>
        <end position="104"/>
    </location>
</feature>
<evidence type="ECO:0000313" key="9">
    <source>
        <dbReference type="EMBL" id="TQM11446.1"/>
    </source>
</evidence>
<accession>A0A543DQ42</accession>
<dbReference type="Pfam" id="PF00732">
    <property type="entry name" value="GMC_oxred_N"/>
    <property type="match status" value="1"/>
</dbReference>
<feature type="binding site" evidence="5">
    <location>
        <position position="83"/>
    </location>
    <ligand>
        <name>FAD</name>
        <dbReference type="ChEBI" id="CHEBI:57692"/>
    </ligand>
</feature>
<dbReference type="GO" id="GO:0050660">
    <property type="term" value="F:flavin adenine dinucleotide binding"/>
    <property type="evidence" value="ECO:0007669"/>
    <property type="project" value="InterPro"/>
</dbReference>
<evidence type="ECO:0000256" key="1">
    <source>
        <dbReference type="ARBA" id="ARBA00001974"/>
    </source>
</evidence>
<protein>
    <submittedName>
        <fullName evidence="9">Choline dehydrogenase</fullName>
    </submittedName>
</protein>
<dbReference type="RefSeq" id="WP_142055598.1">
    <property type="nucleotide sequence ID" value="NZ_VFPA01000002.1"/>
</dbReference>
<keyword evidence="10" id="KW-1185">Reference proteome</keyword>
<dbReference type="AlphaFoldDB" id="A0A543DQ42"/>
<dbReference type="PROSITE" id="PS00624">
    <property type="entry name" value="GMC_OXRED_2"/>
    <property type="match status" value="1"/>
</dbReference>
<dbReference type="OrthoDB" id="3659813at2"/>
<gene>
    <name evidence="9" type="ORF">FB558_4009</name>
</gene>
<reference evidence="9 10" key="1">
    <citation type="submission" date="2019-06" db="EMBL/GenBank/DDBJ databases">
        <title>Sequencing the genomes of 1000 actinobacteria strains.</title>
        <authorList>
            <person name="Klenk H.-P."/>
        </authorList>
    </citation>
    <scope>NUCLEOTIDE SEQUENCE [LARGE SCALE GENOMIC DNA]</scope>
    <source>
        <strain evidence="9 10">DSM 45301</strain>
    </source>
</reference>
<comment type="caution">
    <text evidence="9">The sequence shown here is derived from an EMBL/GenBank/DDBJ whole genome shotgun (WGS) entry which is preliminary data.</text>
</comment>
<evidence type="ECO:0000256" key="6">
    <source>
        <dbReference type="RuleBase" id="RU003968"/>
    </source>
</evidence>